<name>A0A0E9SSF7_ANGAN</name>
<organism evidence="1">
    <name type="scientific">Anguilla anguilla</name>
    <name type="common">European freshwater eel</name>
    <name type="synonym">Muraena anguilla</name>
    <dbReference type="NCBI Taxonomy" id="7936"/>
    <lineage>
        <taxon>Eukaryota</taxon>
        <taxon>Metazoa</taxon>
        <taxon>Chordata</taxon>
        <taxon>Craniata</taxon>
        <taxon>Vertebrata</taxon>
        <taxon>Euteleostomi</taxon>
        <taxon>Actinopterygii</taxon>
        <taxon>Neopterygii</taxon>
        <taxon>Teleostei</taxon>
        <taxon>Anguilliformes</taxon>
        <taxon>Anguillidae</taxon>
        <taxon>Anguilla</taxon>
    </lineage>
</organism>
<sequence length="52" mass="6081">MNSAHFQILRIFDDIPLLYFQVLYIGKKASSYCSQGRIYSILCAILWCFVKC</sequence>
<dbReference type="EMBL" id="GBXM01065119">
    <property type="protein sequence ID" value="JAH43458.1"/>
    <property type="molecule type" value="Transcribed_RNA"/>
</dbReference>
<reference evidence="1" key="2">
    <citation type="journal article" date="2015" name="Fish Shellfish Immunol.">
        <title>Early steps in the European eel (Anguilla anguilla)-Vibrio vulnificus interaction in the gills: Role of the RtxA13 toxin.</title>
        <authorList>
            <person name="Callol A."/>
            <person name="Pajuelo D."/>
            <person name="Ebbesson L."/>
            <person name="Teles M."/>
            <person name="MacKenzie S."/>
            <person name="Amaro C."/>
        </authorList>
    </citation>
    <scope>NUCLEOTIDE SEQUENCE</scope>
</reference>
<protein>
    <submittedName>
        <fullName evidence="1">Uncharacterized protein</fullName>
    </submittedName>
</protein>
<reference evidence="1" key="1">
    <citation type="submission" date="2014-11" db="EMBL/GenBank/DDBJ databases">
        <authorList>
            <person name="Amaro Gonzalez C."/>
        </authorList>
    </citation>
    <scope>NUCLEOTIDE SEQUENCE</scope>
</reference>
<accession>A0A0E9SSF7</accession>
<evidence type="ECO:0000313" key="1">
    <source>
        <dbReference type="EMBL" id="JAH43458.1"/>
    </source>
</evidence>
<proteinExistence type="predicted"/>
<dbReference type="AlphaFoldDB" id="A0A0E9SSF7"/>